<dbReference type="STRING" id="50990.A0A4Y7QMZ9"/>
<dbReference type="Proteomes" id="UP000294933">
    <property type="component" value="Unassembled WGS sequence"/>
</dbReference>
<evidence type="ECO:0008006" key="7">
    <source>
        <dbReference type="Google" id="ProtNLM"/>
    </source>
</evidence>
<dbReference type="InterPro" id="IPR051654">
    <property type="entry name" value="Meroterpenoid_MTases"/>
</dbReference>
<evidence type="ECO:0000313" key="6">
    <source>
        <dbReference type="Proteomes" id="UP000294933"/>
    </source>
</evidence>
<evidence type="ECO:0000256" key="3">
    <source>
        <dbReference type="ARBA" id="ARBA00022691"/>
    </source>
</evidence>
<evidence type="ECO:0000256" key="1">
    <source>
        <dbReference type="ARBA" id="ARBA00005179"/>
    </source>
</evidence>
<keyword evidence="6" id="KW-1185">Reference proteome</keyword>
<sequence length="303" mass="34089">MTETCSMYNLSLDRNLYSLDGEEQNFFKRQTDIQDGEKLKEHIIAVQEEAFKVVNYPCIQGFRFTKLKIGRHPAYKDFLKLGQERRGAIYLEMACCFGNDARLAVMDGFPVENVIAADIRPEFWELGHKLFKSTHETFPVPFIAGDVFDPAHIAPCPPFYSSPSGPTPDLATVTSLIPLQGRISAIHASAFFHLFNEAQQLIVAQRLASLLSPEPGSMIFGQHGGVKDKGPFTSFDGVTTFNHSIESWREMWDGGVFKKGEVTVEAVLQEVAKRGKTSEGKDRHWVFVGDGPFYVMDWCVKRI</sequence>
<evidence type="ECO:0000256" key="2">
    <source>
        <dbReference type="ARBA" id="ARBA00022679"/>
    </source>
</evidence>
<protein>
    <recommendedName>
        <fullName evidence="7">Methyltransferase domain-containing protein</fullName>
    </recommendedName>
</protein>
<dbReference type="SUPFAM" id="SSF53335">
    <property type="entry name" value="S-adenosyl-L-methionine-dependent methyltransferases"/>
    <property type="match status" value="1"/>
</dbReference>
<dbReference type="PANTHER" id="PTHR35897:SF1">
    <property type="entry name" value="METHYLTRANSFERASE AUSD"/>
    <property type="match status" value="1"/>
</dbReference>
<keyword evidence="2" id="KW-0808">Transferase</keyword>
<dbReference type="Gene3D" id="3.40.50.150">
    <property type="entry name" value="Vaccinia Virus protein VP39"/>
    <property type="match status" value="1"/>
</dbReference>
<dbReference type="GO" id="GO:0016740">
    <property type="term" value="F:transferase activity"/>
    <property type="evidence" value="ECO:0007669"/>
    <property type="project" value="UniProtKB-KW"/>
</dbReference>
<accession>A0A4Y7QMZ9</accession>
<dbReference type="VEuPathDB" id="FungiDB:BD410DRAFT_782211"/>
<evidence type="ECO:0000313" key="5">
    <source>
        <dbReference type="EMBL" id="TDL28239.1"/>
    </source>
</evidence>
<dbReference type="PANTHER" id="PTHR35897">
    <property type="entry name" value="METHYLTRANSFERASE AUSD"/>
    <property type="match status" value="1"/>
</dbReference>
<gene>
    <name evidence="5" type="ORF">BD410DRAFT_782211</name>
</gene>
<dbReference type="EMBL" id="ML170158">
    <property type="protein sequence ID" value="TDL28239.1"/>
    <property type="molecule type" value="Genomic_DNA"/>
</dbReference>
<proteinExistence type="inferred from homology"/>
<comment type="pathway">
    <text evidence="1">Secondary metabolite biosynthesis.</text>
</comment>
<keyword evidence="3" id="KW-0949">S-adenosyl-L-methionine</keyword>
<dbReference type="InterPro" id="IPR029063">
    <property type="entry name" value="SAM-dependent_MTases_sf"/>
</dbReference>
<evidence type="ECO:0000256" key="4">
    <source>
        <dbReference type="ARBA" id="ARBA00038314"/>
    </source>
</evidence>
<dbReference type="OrthoDB" id="2094832at2759"/>
<comment type="similarity">
    <text evidence="4">Belongs to the class I-like SAM-binding methyltransferase superfamily.</text>
</comment>
<dbReference type="AlphaFoldDB" id="A0A4Y7QMZ9"/>
<name>A0A4Y7QMZ9_9AGAM</name>
<organism evidence="5 6">
    <name type="scientific">Rickenella mellea</name>
    <dbReference type="NCBI Taxonomy" id="50990"/>
    <lineage>
        <taxon>Eukaryota</taxon>
        <taxon>Fungi</taxon>
        <taxon>Dikarya</taxon>
        <taxon>Basidiomycota</taxon>
        <taxon>Agaricomycotina</taxon>
        <taxon>Agaricomycetes</taxon>
        <taxon>Hymenochaetales</taxon>
        <taxon>Rickenellaceae</taxon>
        <taxon>Rickenella</taxon>
    </lineage>
</organism>
<reference evidence="5 6" key="1">
    <citation type="submission" date="2018-06" db="EMBL/GenBank/DDBJ databases">
        <title>A transcriptomic atlas of mushroom development highlights an independent origin of complex multicellularity.</title>
        <authorList>
            <consortium name="DOE Joint Genome Institute"/>
            <person name="Krizsan K."/>
            <person name="Almasi E."/>
            <person name="Merenyi Z."/>
            <person name="Sahu N."/>
            <person name="Viragh M."/>
            <person name="Koszo T."/>
            <person name="Mondo S."/>
            <person name="Kiss B."/>
            <person name="Balint B."/>
            <person name="Kues U."/>
            <person name="Barry K."/>
            <person name="Hegedus J.C."/>
            <person name="Henrissat B."/>
            <person name="Johnson J."/>
            <person name="Lipzen A."/>
            <person name="Ohm R."/>
            <person name="Nagy I."/>
            <person name="Pangilinan J."/>
            <person name="Yan J."/>
            <person name="Xiong Y."/>
            <person name="Grigoriev I.V."/>
            <person name="Hibbett D.S."/>
            <person name="Nagy L.G."/>
        </authorList>
    </citation>
    <scope>NUCLEOTIDE SEQUENCE [LARGE SCALE GENOMIC DNA]</scope>
    <source>
        <strain evidence="5 6">SZMC22713</strain>
    </source>
</reference>